<keyword evidence="1" id="KW-1133">Transmembrane helix</keyword>
<organism evidence="2 3">
    <name type="scientific">Acidiluteibacter ferrifornacis</name>
    <dbReference type="NCBI Taxonomy" id="2692424"/>
    <lineage>
        <taxon>Bacteria</taxon>
        <taxon>Pseudomonadati</taxon>
        <taxon>Bacteroidota</taxon>
        <taxon>Flavobacteriia</taxon>
        <taxon>Flavobacteriales</taxon>
        <taxon>Cryomorphaceae</taxon>
        <taxon>Acidiluteibacter</taxon>
    </lineage>
</organism>
<reference evidence="2 3" key="1">
    <citation type="submission" date="2019-12" db="EMBL/GenBank/DDBJ databases">
        <authorList>
            <person name="Zhao J."/>
        </authorList>
    </citation>
    <scope>NUCLEOTIDE SEQUENCE [LARGE SCALE GENOMIC DNA]</scope>
    <source>
        <strain evidence="2 3">S-15</strain>
    </source>
</reference>
<comment type="caution">
    <text evidence="2">The sequence shown here is derived from an EMBL/GenBank/DDBJ whole genome shotgun (WGS) entry which is preliminary data.</text>
</comment>
<dbReference type="Proteomes" id="UP000470771">
    <property type="component" value="Unassembled WGS sequence"/>
</dbReference>
<evidence type="ECO:0000256" key="1">
    <source>
        <dbReference type="SAM" id="Phobius"/>
    </source>
</evidence>
<keyword evidence="1" id="KW-0472">Membrane</keyword>
<dbReference type="RefSeq" id="WP_160633946.1">
    <property type="nucleotide sequence ID" value="NZ_WWNE01000012.1"/>
</dbReference>
<proteinExistence type="predicted"/>
<gene>
    <name evidence="2" type="ORF">GQN54_12775</name>
</gene>
<dbReference type="AlphaFoldDB" id="A0A6N9NRF9"/>
<evidence type="ECO:0000313" key="3">
    <source>
        <dbReference type="Proteomes" id="UP000470771"/>
    </source>
</evidence>
<sequence>MILYLRLIAYFLLLIFSVVLFPASTFHHHDLTHDTHFFDDSNGLISDHVFESCDFCSVVIPHFLKVENKIDGVVNLLYSKLLLREVTSFKHLQFSAYLLRGPPIV</sequence>
<evidence type="ECO:0000313" key="2">
    <source>
        <dbReference type="EMBL" id="NBG66995.1"/>
    </source>
</evidence>
<protein>
    <submittedName>
        <fullName evidence="2">Uncharacterized protein</fullName>
    </submittedName>
</protein>
<name>A0A6N9NRF9_9FLAO</name>
<feature type="transmembrane region" description="Helical" evidence="1">
    <location>
        <begin position="7"/>
        <end position="26"/>
    </location>
</feature>
<dbReference type="EMBL" id="WWNE01000012">
    <property type="protein sequence ID" value="NBG66995.1"/>
    <property type="molecule type" value="Genomic_DNA"/>
</dbReference>
<accession>A0A6N9NRF9</accession>
<keyword evidence="3" id="KW-1185">Reference proteome</keyword>
<keyword evidence="1" id="KW-0812">Transmembrane</keyword>